<keyword evidence="4 9" id="KW-0812">Transmembrane</keyword>
<evidence type="ECO:0000256" key="9">
    <source>
        <dbReference type="SAM" id="Phobius"/>
    </source>
</evidence>
<evidence type="ECO:0000256" key="1">
    <source>
        <dbReference type="ARBA" id="ARBA00004477"/>
    </source>
</evidence>
<dbReference type="PANTHER" id="PTHR19315">
    <property type="entry name" value="ER MEMBRANE PROTEIN COMPLEX SUBUNIT 4"/>
    <property type="match status" value="1"/>
</dbReference>
<dbReference type="GeneID" id="18246760"/>
<keyword evidence="7 8" id="KW-0472">Membrane</keyword>
<feature type="transmembrane region" description="Helical" evidence="9">
    <location>
        <begin position="81"/>
        <end position="98"/>
    </location>
</feature>
<feature type="transmembrane region" description="Helical" evidence="9">
    <location>
        <begin position="119"/>
        <end position="141"/>
    </location>
</feature>
<protein>
    <recommendedName>
        <fullName evidence="3 8">ER membrane protein complex subunit 4</fullName>
    </recommendedName>
</protein>
<evidence type="ECO:0000256" key="8">
    <source>
        <dbReference type="PIRNR" id="PIRNR017207"/>
    </source>
</evidence>
<proteinExistence type="inferred from homology"/>
<keyword evidence="5" id="KW-0256">Endoplasmic reticulum</keyword>
<dbReference type="GO" id="GO:0005789">
    <property type="term" value="C:endoplasmic reticulum membrane"/>
    <property type="evidence" value="ECO:0007669"/>
    <property type="project" value="UniProtKB-SubCell"/>
</dbReference>
<evidence type="ECO:0000313" key="11">
    <source>
        <dbReference type="Proteomes" id="UP000000707"/>
    </source>
</evidence>
<evidence type="ECO:0000256" key="5">
    <source>
        <dbReference type="ARBA" id="ARBA00022824"/>
    </source>
</evidence>
<evidence type="ECO:0000256" key="4">
    <source>
        <dbReference type="ARBA" id="ARBA00022692"/>
    </source>
</evidence>
<keyword evidence="11" id="KW-1185">Reference proteome</keyword>
<evidence type="ECO:0000256" key="3">
    <source>
        <dbReference type="ARBA" id="ARBA00020820"/>
    </source>
</evidence>
<dbReference type="EMBL" id="GL996514">
    <property type="protein sequence ID" value="EGV65225.1"/>
    <property type="molecule type" value="Genomic_DNA"/>
</dbReference>
<organism evidence="11">
    <name type="scientific">Candida tenuis (strain ATCC 10573 / BCRC 21748 / CBS 615 / JCM 9827 / NBRC 10315 / NRRL Y-1498 / VKM Y-70)</name>
    <name type="common">Yeast</name>
    <name type="synonym">Yamadazyma tenuis</name>
    <dbReference type="NCBI Taxonomy" id="590646"/>
    <lineage>
        <taxon>Eukaryota</taxon>
        <taxon>Fungi</taxon>
        <taxon>Dikarya</taxon>
        <taxon>Ascomycota</taxon>
        <taxon>Saccharomycotina</taxon>
        <taxon>Pichiomycetes</taxon>
        <taxon>Debaryomycetaceae</taxon>
        <taxon>Yamadazyma</taxon>
    </lineage>
</organism>
<dbReference type="KEGG" id="cten:18246760"/>
<dbReference type="STRING" id="590646.G3AZS2"/>
<dbReference type="AlphaFoldDB" id="G3AZS2"/>
<evidence type="ECO:0000256" key="2">
    <source>
        <dbReference type="ARBA" id="ARBA00007715"/>
    </source>
</evidence>
<gene>
    <name evidence="10" type="ORF">CANTEDRAFT_112964</name>
</gene>
<comment type="subcellular location">
    <subcellularLocation>
        <location evidence="1">Endoplasmic reticulum membrane</location>
        <topology evidence="1">Multi-pass membrane protein</topology>
    </subcellularLocation>
</comment>
<evidence type="ECO:0000256" key="7">
    <source>
        <dbReference type="ARBA" id="ARBA00023136"/>
    </source>
</evidence>
<evidence type="ECO:0000256" key="6">
    <source>
        <dbReference type="ARBA" id="ARBA00022989"/>
    </source>
</evidence>
<dbReference type="RefSeq" id="XP_006684911.1">
    <property type="nucleotide sequence ID" value="XM_006684848.1"/>
</dbReference>
<name>G3AZS2_CANTC</name>
<dbReference type="Proteomes" id="UP000000707">
    <property type="component" value="Unassembled WGS sequence"/>
</dbReference>
<keyword evidence="6 9" id="KW-1133">Transmembrane helix</keyword>
<comment type="similarity">
    <text evidence="2 8">Belongs to the EMC4 family.</text>
</comment>
<evidence type="ECO:0000313" key="10">
    <source>
        <dbReference type="EMBL" id="EGV65225.1"/>
    </source>
</evidence>
<dbReference type="eggNOG" id="KOG3318">
    <property type="taxonomic scope" value="Eukaryota"/>
</dbReference>
<accession>G3AZS2</accession>
<reference evidence="10 11" key="1">
    <citation type="journal article" date="2011" name="Proc. Natl. Acad. Sci. U.S.A.">
        <title>Comparative genomics of xylose-fermenting fungi for enhanced biofuel production.</title>
        <authorList>
            <person name="Wohlbach D.J."/>
            <person name="Kuo A."/>
            <person name="Sato T.K."/>
            <person name="Potts K.M."/>
            <person name="Salamov A.A."/>
            <person name="LaButti K.M."/>
            <person name="Sun H."/>
            <person name="Clum A."/>
            <person name="Pangilinan J.L."/>
            <person name="Lindquist E.A."/>
            <person name="Lucas S."/>
            <person name="Lapidus A."/>
            <person name="Jin M."/>
            <person name="Gunawan C."/>
            <person name="Balan V."/>
            <person name="Dale B.E."/>
            <person name="Jeffries T.W."/>
            <person name="Zinkel R."/>
            <person name="Barry K.W."/>
            <person name="Grigoriev I.V."/>
            <person name="Gasch A.P."/>
        </authorList>
    </citation>
    <scope>NUCLEOTIDE SEQUENCE [LARGE SCALE GENOMIC DNA]</scope>
    <source>
        <strain evidence="11">ATCC 10573 / BCRC 21748 / CBS 615 / JCM 9827 / NBRC 10315 / NRRL Y-1498 / VKM Y-70</strain>
    </source>
</reference>
<dbReference type="InterPro" id="IPR009445">
    <property type="entry name" value="TMEM85/Emc4"/>
</dbReference>
<sequence length="173" mass="19458">MLADDYPELLKPVVLQPSKSKESIKLPPGFSEKVSVKKNTVEVKQPPNLDELKNRKAWEMAVGPAKSIPMNLVMSYMTGNSLQMIPIMMTLMLFLNPLKAIFNDTNKMFKHLETEKNSAVILQAKLVFVVCQLACMSIGIWKLNSMGLIPKSDADWLSFKKPTTFAETIRLLS</sequence>
<dbReference type="HOGENOM" id="CLU_098404_2_0_1"/>
<dbReference type="PIRSF" id="PIRSF017207">
    <property type="entry name" value="UCP017207_TM-p85"/>
    <property type="match status" value="1"/>
</dbReference>
<dbReference type="Pfam" id="PF06417">
    <property type="entry name" value="EMC4"/>
    <property type="match status" value="1"/>
</dbReference>